<dbReference type="InterPro" id="IPR050272">
    <property type="entry name" value="Isochorismatase-like_hydrls"/>
</dbReference>
<proteinExistence type="predicted"/>
<gene>
    <name evidence="3" type="primary">pncA</name>
    <name evidence="3" type="ORF">GCM10011390_30380</name>
</gene>
<dbReference type="GO" id="GO:0016787">
    <property type="term" value="F:hydrolase activity"/>
    <property type="evidence" value="ECO:0007669"/>
    <property type="project" value="UniProtKB-KW"/>
</dbReference>
<protein>
    <submittedName>
        <fullName evidence="3">Isochorismatase</fullName>
    </submittedName>
</protein>
<keyword evidence="4" id="KW-1185">Reference proteome</keyword>
<accession>A0A917E6H5</accession>
<dbReference type="CDD" id="cd00431">
    <property type="entry name" value="cysteine_hydrolases"/>
    <property type="match status" value="1"/>
</dbReference>
<feature type="domain" description="Isochorismatase-like" evidence="2">
    <location>
        <begin position="11"/>
        <end position="174"/>
    </location>
</feature>
<dbReference type="EMBL" id="BMIQ01000004">
    <property type="protein sequence ID" value="GGE09213.1"/>
    <property type="molecule type" value="Genomic_DNA"/>
</dbReference>
<dbReference type="SUPFAM" id="SSF52499">
    <property type="entry name" value="Isochorismatase-like hydrolases"/>
    <property type="match status" value="1"/>
</dbReference>
<reference evidence="3" key="1">
    <citation type="journal article" date="2014" name="Int. J. Syst. Evol. Microbiol.">
        <title>Complete genome sequence of Corynebacterium casei LMG S-19264T (=DSM 44701T), isolated from a smear-ripened cheese.</title>
        <authorList>
            <consortium name="US DOE Joint Genome Institute (JGI-PGF)"/>
            <person name="Walter F."/>
            <person name="Albersmeier A."/>
            <person name="Kalinowski J."/>
            <person name="Ruckert C."/>
        </authorList>
    </citation>
    <scope>NUCLEOTIDE SEQUENCE</scope>
    <source>
        <strain evidence="3">CGMCC 1.15367</strain>
    </source>
</reference>
<dbReference type="PANTHER" id="PTHR43540">
    <property type="entry name" value="PEROXYUREIDOACRYLATE/UREIDOACRYLATE AMIDOHYDROLASE-RELATED"/>
    <property type="match status" value="1"/>
</dbReference>
<dbReference type="PANTHER" id="PTHR43540:SF6">
    <property type="entry name" value="ISOCHORISMATASE-LIKE DOMAIN-CONTAINING PROTEIN"/>
    <property type="match status" value="1"/>
</dbReference>
<evidence type="ECO:0000256" key="1">
    <source>
        <dbReference type="ARBA" id="ARBA00022801"/>
    </source>
</evidence>
<sequence length="209" mass="22780">MAENGPAPGKTALIIIDMLSRLGFDEGEAMRPAAEAAARRIAALRQRADAAGVPTVYVNDNNGHWHSERSQLVAACLEPESRGAGMARLLEPRNHDYFVIKPKFSGFYATNLPVVLPQMGVNRLILTGIAADICVLFTAADAHMRDYGLWVPGDAVASHDEQRKDWALEIMAHSMDADTRPTDELTLADWIAQGEEVGRSSAEWVVSGR</sequence>
<evidence type="ECO:0000313" key="4">
    <source>
        <dbReference type="Proteomes" id="UP000644699"/>
    </source>
</evidence>
<organism evidence="3 4">
    <name type="scientific">Aureimonas endophytica</name>
    <dbReference type="NCBI Taxonomy" id="2027858"/>
    <lineage>
        <taxon>Bacteria</taxon>
        <taxon>Pseudomonadati</taxon>
        <taxon>Pseudomonadota</taxon>
        <taxon>Alphaproteobacteria</taxon>
        <taxon>Hyphomicrobiales</taxon>
        <taxon>Aurantimonadaceae</taxon>
        <taxon>Aureimonas</taxon>
    </lineage>
</organism>
<evidence type="ECO:0000259" key="2">
    <source>
        <dbReference type="Pfam" id="PF00857"/>
    </source>
</evidence>
<dbReference type="Pfam" id="PF00857">
    <property type="entry name" value="Isochorismatase"/>
    <property type="match status" value="1"/>
</dbReference>
<dbReference type="InterPro" id="IPR036380">
    <property type="entry name" value="Isochorismatase-like_sf"/>
</dbReference>
<reference evidence="3" key="2">
    <citation type="submission" date="2020-09" db="EMBL/GenBank/DDBJ databases">
        <authorList>
            <person name="Sun Q."/>
            <person name="Zhou Y."/>
        </authorList>
    </citation>
    <scope>NUCLEOTIDE SEQUENCE</scope>
    <source>
        <strain evidence="3">CGMCC 1.15367</strain>
    </source>
</reference>
<comment type="caution">
    <text evidence="3">The sequence shown here is derived from an EMBL/GenBank/DDBJ whole genome shotgun (WGS) entry which is preliminary data.</text>
</comment>
<dbReference type="Gene3D" id="3.40.50.850">
    <property type="entry name" value="Isochorismatase-like"/>
    <property type="match status" value="1"/>
</dbReference>
<dbReference type="AlphaFoldDB" id="A0A917E6H5"/>
<evidence type="ECO:0000313" key="3">
    <source>
        <dbReference type="EMBL" id="GGE09213.1"/>
    </source>
</evidence>
<keyword evidence="1" id="KW-0378">Hydrolase</keyword>
<dbReference type="InterPro" id="IPR000868">
    <property type="entry name" value="Isochorismatase-like_dom"/>
</dbReference>
<dbReference type="RefSeq" id="WP_188909894.1">
    <property type="nucleotide sequence ID" value="NZ_BMIQ01000004.1"/>
</dbReference>
<dbReference type="Proteomes" id="UP000644699">
    <property type="component" value="Unassembled WGS sequence"/>
</dbReference>
<name>A0A917E6H5_9HYPH</name>